<organism evidence="2 3">
    <name type="scientific">Vibrio tetraodonis subsp. pristinus</name>
    <dbReference type="NCBI Taxonomy" id="2695891"/>
    <lineage>
        <taxon>Bacteria</taxon>
        <taxon>Pseudomonadati</taxon>
        <taxon>Pseudomonadota</taxon>
        <taxon>Gammaproteobacteria</taxon>
        <taxon>Vibrionales</taxon>
        <taxon>Vibrionaceae</taxon>
        <taxon>Vibrio</taxon>
    </lineage>
</organism>
<accession>A0A6L8LWS4</accession>
<evidence type="ECO:0008006" key="4">
    <source>
        <dbReference type="Google" id="ProtNLM"/>
    </source>
</evidence>
<feature type="signal peptide" evidence="1">
    <location>
        <begin position="1"/>
        <end position="20"/>
    </location>
</feature>
<dbReference type="AlphaFoldDB" id="A0A6L8LWS4"/>
<feature type="chain" id="PRO_5026810523" description="Lipoprotein" evidence="1">
    <location>
        <begin position="21"/>
        <end position="104"/>
    </location>
</feature>
<sequence>MRIKLALLLCLASLSTGCIQMPTTASSTVDNRPQVIFKSNSSVDLSRLNVVVDGLDNGSAAHFSNKALRLLPGTHIVEVFDGDELISSQKIYLSDGVTKEVFIK</sequence>
<evidence type="ECO:0000256" key="1">
    <source>
        <dbReference type="SAM" id="SignalP"/>
    </source>
</evidence>
<evidence type="ECO:0000313" key="2">
    <source>
        <dbReference type="EMBL" id="MYM60564.1"/>
    </source>
</evidence>
<dbReference type="PROSITE" id="PS51257">
    <property type="entry name" value="PROKAR_LIPOPROTEIN"/>
    <property type="match status" value="1"/>
</dbReference>
<name>A0A6L8LWS4_9VIBR</name>
<proteinExistence type="predicted"/>
<protein>
    <recommendedName>
        <fullName evidence="4">Lipoprotein</fullName>
    </recommendedName>
</protein>
<keyword evidence="1" id="KW-0732">Signal</keyword>
<dbReference type="EMBL" id="WWEU01000005">
    <property type="protein sequence ID" value="MYM60564.1"/>
    <property type="molecule type" value="Genomic_DNA"/>
</dbReference>
<dbReference type="RefSeq" id="WP_160931302.1">
    <property type="nucleotide sequence ID" value="NZ_WWEU01000005.1"/>
</dbReference>
<evidence type="ECO:0000313" key="3">
    <source>
        <dbReference type="Proteomes" id="UP000478571"/>
    </source>
</evidence>
<gene>
    <name evidence="2" type="ORF">GTG28_15130</name>
</gene>
<dbReference type="Proteomes" id="UP000478571">
    <property type="component" value="Unassembled WGS sequence"/>
</dbReference>
<comment type="caution">
    <text evidence="2">The sequence shown here is derived from an EMBL/GenBank/DDBJ whole genome shotgun (WGS) entry which is preliminary data.</text>
</comment>
<keyword evidence="3" id="KW-1185">Reference proteome</keyword>
<reference evidence="2 3" key="1">
    <citation type="submission" date="2020-01" db="EMBL/GenBank/DDBJ databases">
        <title>Draft Genome Sequence of Vibrio sp. strain OCN044, Isolated from a Healthy Coral at Palmyra Atoll.</title>
        <authorList>
            <person name="Videau P."/>
            <person name="Loughran R."/>
            <person name="Esquivel A."/>
            <person name="Deadmond M."/>
            <person name="Paddock B.E."/>
            <person name="Saw J.H."/>
            <person name="Ushijima B."/>
        </authorList>
    </citation>
    <scope>NUCLEOTIDE SEQUENCE [LARGE SCALE GENOMIC DNA]</scope>
    <source>
        <strain evidence="2 3">OCN044</strain>
    </source>
</reference>